<keyword evidence="2" id="KW-1185">Reference proteome</keyword>
<protein>
    <submittedName>
        <fullName evidence="1">Uncharacterized protein</fullName>
    </submittedName>
</protein>
<feature type="non-terminal residue" evidence="1">
    <location>
        <position position="1"/>
    </location>
</feature>
<name>A0ABC8QM72_9AQUA</name>
<dbReference type="AlphaFoldDB" id="A0ABC8QM72"/>
<dbReference type="Proteomes" id="UP001642360">
    <property type="component" value="Unassembled WGS sequence"/>
</dbReference>
<dbReference type="EMBL" id="CAUOFW020000104">
    <property type="protein sequence ID" value="CAK9133613.1"/>
    <property type="molecule type" value="Genomic_DNA"/>
</dbReference>
<reference evidence="1 2" key="1">
    <citation type="submission" date="2024-02" db="EMBL/GenBank/DDBJ databases">
        <authorList>
            <person name="Vignale AGUSTIN F."/>
            <person name="Sosa J E."/>
            <person name="Modenutti C."/>
        </authorList>
    </citation>
    <scope>NUCLEOTIDE SEQUENCE [LARGE SCALE GENOMIC DNA]</scope>
</reference>
<accession>A0ABC8QM72</accession>
<evidence type="ECO:0000313" key="2">
    <source>
        <dbReference type="Proteomes" id="UP001642360"/>
    </source>
</evidence>
<comment type="caution">
    <text evidence="1">The sequence shown here is derived from an EMBL/GenBank/DDBJ whole genome shotgun (WGS) entry which is preliminary data.</text>
</comment>
<organism evidence="1 2">
    <name type="scientific">Ilex paraguariensis</name>
    <name type="common">yerba mate</name>
    <dbReference type="NCBI Taxonomy" id="185542"/>
    <lineage>
        <taxon>Eukaryota</taxon>
        <taxon>Viridiplantae</taxon>
        <taxon>Streptophyta</taxon>
        <taxon>Embryophyta</taxon>
        <taxon>Tracheophyta</taxon>
        <taxon>Spermatophyta</taxon>
        <taxon>Magnoliopsida</taxon>
        <taxon>eudicotyledons</taxon>
        <taxon>Gunneridae</taxon>
        <taxon>Pentapetalae</taxon>
        <taxon>asterids</taxon>
        <taxon>campanulids</taxon>
        <taxon>Aquifoliales</taxon>
        <taxon>Aquifoliaceae</taxon>
        <taxon>Ilex</taxon>
    </lineage>
</organism>
<proteinExistence type="predicted"/>
<gene>
    <name evidence="1" type="ORF">ILEXP_LOCUS530</name>
</gene>
<evidence type="ECO:0000313" key="1">
    <source>
        <dbReference type="EMBL" id="CAK9133613.1"/>
    </source>
</evidence>
<sequence length="71" mass="8064">DWECHVQYNKNVFIVCQKMKPVQVKLPSLTRDGTVGTYSGSFAILDGKVAGQFILLSCHTLHIKNDRTRRT</sequence>